<reference evidence="1" key="1">
    <citation type="submission" date="2014-01" db="EMBL/GenBank/DDBJ databases">
        <authorList>
            <person name="Brown-Elliot B."/>
            <person name="Wallace R."/>
            <person name="Lenaerts A."/>
            <person name="Ordway D."/>
            <person name="DeGroote M.A."/>
            <person name="Parker T."/>
            <person name="Sizemore C."/>
            <person name="Tallon L.J."/>
            <person name="Sadzewicz L.K."/>
            <person name="Sengamalay N."/>
            <person name="Fraser C.M."/>
            <person name="Hine E."/>
            <person name="Shefchek K.A."/>
            <person name="Das S.P."/>
            <person name="Tettelin H."/>
        </authorList>
    </citation>
    <scope>NUCLEOTIDE SEQUENCE [LARGE SCALE GENOMIC DNA]</scope>
    <source>
        <strain evidence="1">4042</strain>
    </source>
</reference>
<evidence type="ECO:0000313" key="1">
    <source>
        <dbReference type="EMBL" id="EUA08698.1"/>
    </source>
</evidence>
<comment type="caution">
    <text evidence="1">The sequence shown here is derived from an EMBL/GenBank/DDBJ whole genome shotgun (WGS) entry which is preliminary data.</text>
</comment>
<sequence length="40" mass="4437">MDEVSFSDLQLKGKATVERWLRRSAGRPCGCAGATPRIWS</sequence>
<dbReference type="AlphaFoldDB" id="X7YQB7"/>
<proteinExistence type="predicted"/>
<protein>
    <submittedName>
        <fullName evidence="1">Uncharacterized protein</fullName>
    </submittedName>
</protein>
<dbReference type="PATRIC" id="fig|1299334.3.peg.9247"/>
<accession>X7YQB7</accession>
<organism evidence="1">
    <name type="scientific">Mycobacterium xenopi 4042</name>
    <dbReference type="NCBI Taxonomy" id="1299334"/>
    <lineage>
        <taxon>Bacteria</taxon>
        <taxon>Bacillati</taxon>
        <taxon>Actinomycetota</taxon>
        <taxon>Actinomycetes</taxon>
        <taxon>Mycobacteriales</taxon>
        <taxon>Mycobacteriaceae</taxon>
        <taxon>Mycobacterium</taxon>
    </lineage>
</organism>
<name>X7YQB7_MYCXE</name>
<dbReference type="EMBL" id="JAOB01000090">
    <property type="protein sequence ID" value="EUA08698.1"/>
    <property type="molecule type" value="Genomic_DNA"/>
</dbReference>
<gene>
    <name evidence="1" type="ORF">I553_9754</name>
</gene>